<evidence type="ECO:0000256" key="2">
    <source>
        <dbReference type="SAM" id="MobiDB-lite"/>
    </source>
</evidence>
<keyword evidence="4" id="KW-1185">Reference proteome</keyword>
<accession>A0A2P6V8M7</accession>
<dbReference type="Proteomes" id="UP000239649">
    <property type="component" value="Unassembled WGS sequence"/>
</dbReference>
<feature type="coiled-coil region" evidence="1">
    <location>
        <begin position="155"/>
        <end position="183"/>
    </location>
</feature>
<gene>
    <name evidence="3" type="ORF">C2E20_6161</name>
</gene>
<feature type="compositionally biased region" description="Low complexity" evidence="2">
    <location>
        <begin position="43"/>
        <end position="64"/>
    </location>
</feature>
<evidence type="ECO:0000313" key="3">
    <source>
        <dbReference type="EMBL" id="PSC70442.1"/>
    </source>
</evidence>
<evidence type="ECO:0000313" key="4">
    <source>
        <dbReference type="Proteomes" id="UP000239649"/>
    </source>
</evidence>
<reference evidence="3 4" key="1">
    <citation type="journal article" date="2018" name="Plant J.">
        <title>Genome sequences of Chlorella sorokiniana UTEX 1602 and Micractinium conductrix SAG 241.80: implications to maltose excretion by a green alga.</title>
        <authorList>
            <person name="Arriola M.B."/>
            <person name="Velmurugan N."/>
            <person name="Zhang Y."/>
            <person name="Plunkett M.H."/>
            <person name="Hondzo H."/>
            <person name="Barney B.M."/>
        </authorList>
    </citation>
    <scope>NUCLEOTIDE SEQUENCE [LARGE SCALE GENOMIC DNA]</scope>
    <source>
        <strain evidence="3 4">SAG 241.80</strain>
    </source>
</reference>
<protein>
    <submittedName>
        <fullName evidence="3">Septum site-determining</fullName>
    </submittedName>
</protein>
<feature type="region of interest" description="Disordered" evidence="2">
    <location>
        <begin position="40"/>
        <end position="81"/>
    </location>
</feature>
<comment type="caution">
    <text evidence="3">The sequence shown here is derived from an EMBL/GenBank/DDBJ whole genome shotgun (WGS) entry which is preliminary data.</text>
</comment>
<evidence type="ECO:0000256" key="1">
    <source>
        <dbReference type="SAM" id="Coils"/>
    </source>
</evidence>
<keyword evidence="1" id="KW-0175">Coiled coil</keyword>
<dbReference type="AlphaFoldDB" id="A0A2P6V8M7"/>
<name>A0A2P6V8M7_9CHLO</name>
<proteinExistence type="predicted"/>
<dbReference type="EMBL" id="LHPF02000020">
    <property type="protein sequence ID" value="PSC70442.1"/>
    <property type="molecule type" value="Genomic_DNA"/>
</dbReference>
<organism evidence="3 4">
    <name type="scientific">Micractinium conductrix</name>
    <dbReference type="NCBI Taxonomy" id="554055"/>
    <lineage>
        <taxon>Eukaryota</taxon>
        <taxon>Viridiplantae</taxon>
        <taxon>Chlorophyta</taxon>
        <taxon>core chlorophytes</taxon>
        <taxon>Trebouxiophyceae</taxon>
        <taxon>Chlorellales</taxon>
        <taxon>Chlorellaceae</taxon>
        <taxon>Chlorella clade</taxon>
        <taxon>Micractinium</taxon>
    </lineage>
</organism>
<sequence length="228" mass="24125">MNAARGQPGARARGVVRPRVQTWRSVACLAFTEGGPDELWSGGASASRRANEEAAGAVPAAAAATRREGEGGDVPPAPQPDLVLPVKEAPPAPSSFVSGLHIFSQTLYAMTATATLLIAVTAFVVRLDGKVGNLDEKVGKLGEKVGKLPTTAMMKEDLQRQRKQARRQQKKQHEALLKQLQGEHKALGTSMRTLTWAVGGMSTLLFSPTLIKASTLLAKVGKFLGIVP</sequence>